<dbReference type="VEuPathDB" id="FungiDB:I303_02430"/>
<dbReference type="Proteomes" id="UP000078595">
    <property type="component" value="Chromosome 3"/>
</dbReference>
<protein>
    <submittedName>
        <fullName evidence="1">Uncharacterized protein</fullName>
    </submittedName>
</protein>
<dbReference type="EMBL" id="KI894029">
    <property type="protein sequence ID" value="OBR86423.1"/>
    <property type="molecule type" value="Genomic_DNA"/>
</dbReference>
<organism evidence="1">
    <name type="scientific">Kwoniella dejecticola CBS 10117</name>
    <dbReference type="NCBI Taxonomy" id="1296121"/>
    <lineage>
        <taxon>Eukaryota</taxon>
        <taxon>Fungi</taxon>
        <taxon>Dikarya</taxon>
        <taxon>Basidiomycota</taxon>
        <taxon>Agaricomycotina</taxon>
        <taxon>Tremellomycetes</taxon>
        <taxon>Tremellales</taxon>
        <taxon>Cryptococcaceae</taxon>
        <taxon>Kwoniella</taxon>
    </lineage>
</organism>
<gene>
    <name evidence="1" type="ORF">I303_02430</name>
    <name evidence="2" type="ORF">I303_102415</name>
</gene>
<sequence length="202" mass="22826">MSALSRNFEHFLAESTKDLDSKSRIDTLLTLQSILTQKIQNETTKAEYFAREASITDAARDPSDDFDFVDVGEDDFSVFPEISIKGESGPHTHRTRTINTDHPLSSVEQDQLSPDDFVVMLESQGRCQAERDRERDGDGDARDHELLTMAQLIVNRVNPYQASYFREVPSESADVPDHGHGSSVRSIKIYRAHQKTKRTPTV</sequence>
<name>A0A1A6A8P1_9TREE</name>
<dbReference type="EMBL" id="CP144532">
    <property type="protein sequence ID" value="WWC59853.1"/>
    <property type="molecule type" value="Genomic_DNA"/>
</dbReference>
<reference evidence="2" key="2">
    <citation type="submission" date="2013-07" db="EMBL/GenBank/DDBJ databases">
        <authorList>
            <consortium name="The Broad Institute Genome Sequencing Platform"/>
            <person name="Cuomo C."/>
            <person name="Litvintseva A."/>
            <person name="Chen Y."/>
            <person name="Heitman J."/>
            <person name="Sun S."/>
            <person name="Springer D."/>
            <person name="Dromer F."/>
            <person name="Young S.K."/>
            <person name="Zeng Q."/>
            <person name="Gargeya S."/>
            <person name="Fitzgerald M."/>
            <person name="Abouelleil A."/>
            <person name="Alvarado L."/>
            <person name="Berlin A.M."/>
            <person name="Chapman S.B."/>
            <person name="Dewar J."/>
            <person name="Goldberg J."/>
            <person name="Griggs A."/>
            <person name="Gujja S."/>
            <person name="Hansen M."/>
            <person name="Howarth C."/>
            <person name="Imamovic A."/>
            <person name="Larimer J."/>
            <person name="McCowan C."/>
            <person name="Murphy C."/>
            <person name="Pearson M."/>
            <person name="Priest M."/>
            <person name="Roberts A."/>
            <person name="Saif S."/>
            <person name="Shea T."/>
            <person name="Sykes S."/>
            <person name="Wortman J."/>
            <person name="Nusbaum C."/>
            <person name="Birren B."/>
        </authorList>
    </citation>
    <scope>NUCLEOTIDE SEQUENCE</scope>
    <source>
        <strain evidence="2">CBS 10117</strain>
    </source>
</reference>
<accession>A0A1A6A8P1</accession>
<dbReference type="RefSeq" id="XP_018264265.1">
    <property type="nucleotide sequence ID" value="XM_018405771.1"/>
</dbReference>
<reference evidence="1" key="1">
    <citation type="submission" date="2013-07" db="EMBL/GenBank/DDBJ databases">
        <title>The Genome Sequence of Cryptococcus dejecticola CBS10117.</title>
        <authorList>
            <consortium name="The Broad Institute Genome Sequencing Platform"/>
            <person name="Cuomo C."/>
            <person name="Litvintseva A."/>
            <person name="Chen Y."/>
            <person name="Heitman J."/>
            <person name="Sun S."/>
            <person name="Springer D."/>
            <person name="Dromer F."/>
            <person name="Young S.K."/>
            <person name="Zeng Q."/>
            <person name="Gargeya S."/>
            <person name="Fitzgerald M."/>
            <person name="Abouelleil A."/>
            <person name="Alvarado L."/>
            <person name="Berlin A.M."/>
            <person name="Chapman S.B."/>
            <person name="Dewar J."/>
            <person name="Goldberg J."/>
            <person name="Griggs A."/>
            <person name="Gujja S."/>
            <person name="Hansen M."/>
            <person name="Howarth C."/>
            <person name="Imamovic A."/>
            <person name="Larimer J."/>
            <person name="McCowan C."/>
            <person name="Murphy C."/>
            <person name="Pearson M."/>
            <person name="Priest M."/>
            <person name="Roberts A."/>
            <person name="Saif S."/>
            <person name="Shea T."/>
            <person name="Sykes S."/>
            <person name="Wortman J."/>
            <person name="Nusbaum C."/>
            <person name="Birren B."/>
        </authorList>
    </citation>
    <scope>NUCLEOTIDE SEQUENCE [LARGE SCALE GENOMIC DNA]</scope>
    <source>
        <strain evidence="1">CBS 10117</strain>
    </source>
</reference>
<keyword evidence="3" id="KW-1185">Reference proteome</keyword>
<dbReference type="AlphaFoldDB" id="A0A1A6A8P1"/>
<evidence type="ECO:0000313" key="2">
    <source>
        <dbReference type="EMBL" id="WWC59853.1"/>
    </source>
</evidence>
<dbReference type="GeneID" id="28966129"/>
<evidence type="ECO:0000313" key="3">
    <source>
        <dbReference type="Proteomes" id="UP000078595"/>
    </source>
</evidence>
<proteinExistence type="predicted"/>
<evidence type="ECO:0000313" key="1">
    <source>
        <dbReference type="EMBL" id="OBR86423.1"/>
    </source>
</evidence>
<reference evidence="2" key="3">
    <citation type="submission" date="2024-02" db="EMBL/GenBank/DDBJ databases">
        <title>Comparative genomics of Cryptococcus and Kwoniella reveals pathogenesis evolution and contrasting modes of karyotype evolution via chromosome fusion or intercentromeric recombination.</title>
        <authorList>
            <person name="Coelho M.A."/>
            <person name="David-Palma M."/>
            <person name="Shea T."/>
            <person name="Bowers K."/>
            <person name="McGinley-Smith S."/>
            <person name="Mohammad A.W."/>
            <person name="Gnirke A."/>
            <person name="Yurkov A.M."/>
            <person name="Nowrousian M."/>
            <person name="Sun S."/>
            <person name="Cuomo C.A."/>
            <person name="Heitman J."/>
        </authorList>
    </citation>
    <scope>NUCLEOTIDE SEQUENCE</scope>
    <source>
        <strain evidence="2">CBS 10117</strain>
    </source>
</reference>
<dbReference type="KEGG" id="kdj:28966129"/>